<dbReference type="EMBL" id="QKWJ01000038">
    <property type="protein sequence ID" value="RDK07589.1"/>
    <property type="molecule type" value="Genomic_DNA"/>
</dbReference>
<evidence type="ECO:0008006" key="4">
    <source>
        <dbReference type="Google" id="ProtNLM"/>
    </source>
</evidence>
<name>A0A370NPR9_9BURK</name>
<organism evidence="2 3">
    <name type="scientific">Cupriavidus lacunae</name>
    <dbReference type="NCBI Taxonomy" id="2666307"/>
    <lineage>
        <taxon>Bacteria</taxon>
        <taxon>Pseudomonadati</taxon>
        <taxon>Pseudomonadota</taxon>
        <taxon>Betaproteobacteria</taxon>
        <taxon>Burkholderiales</taxon>
        <taxon>Burkholderiaceae</taxon>
        <taxon>Cupriavidus</taxon>
    </lineage>
</organism>
<dbReference type="AlphaFoldDB" id="A0A370NPR9"/>
<sequence>MSAEQICDVIDRNPGLQSELRSVAQCRAGWTYDLSTHNLVRLLNLEETARRIDMRQASLLFNGVTLVWLENGRTYRQWPATSGKREYSGPEHQAERNLGPIPAGRYKARQGRMERWDDTTFVEKLLAIVKRGPFPSGPIAWGHHRVWLEPLPGTRTYGRSNFSIHGGWVPGSIGCIDLTSSMDSFIGEFIYYAKDMDLVVMY</sequence>
<proteinExistence type="predicted"/>
<keyword evidence="3" id="KW-1185">Reference proteome</keyword>
<evidence type="ECO:0000313" key="3">
    <source>
        <dbReference type="Proteomes" id="UP000255165"/>
    </source>
</evidence>
<protein>
    <recommendedName>
        <fullName evidence="4">YkuD domain-containing protein</fullName>
    </recommendedName>
</protein>
<evidence type="ECO:0000256" key="1">
    <source>
        <dbReference type="SAM" id="MobiDB-lite"/>
    </source>
</evidence>
<accession>A0A370NPR9</accession>
<dbReference type="Proteomes" id="UP000255165">
    <property type="component" value="Unassembled WGS sequence"/>
</dbReference>
<evidence type="ECO:0000313" key="2">
    <source>
        <dbReference type="EMBL" id="RDK07589.1"/>
    </source>
</evidence>
<gene>
    <name evidence="2" type="ORF">DN412_25000</name>
</gene>
<feature type="compositionally biased region" description="Basic and acidic residues" evidence="1">
    <location>
        <begin position="83"/>
        <end position="95"/>
    </location>
</feature>
<dbReference type="RefSeq" id="WP_115214045.1">
    <property type="nucleotide sequence ID" value="NZ_QKWJ01000038.1"/>
</dbReference>
<feature type="region of interest" description="Disordered" evidence="1">
    <location>
        <begin position="80"/>
        <end position="101"/>
    </location>
</feature>
<comment type="caution">
    <text evidence="2">The sequence shown here is derived from an EMBL/GenBank/DDBJ whole genome shotgun (WGS) entry which is preliminary data.</text>
</comment>
<reference evidence="3" key="1">
    <citation type="submission" date="2018-06" db="EMBL/GenBank/DDBJ databases">
        <authorList>
            <person name="Feng T."/>
            <person name="Jeon C.O."/>
        </authorList>
    </citation>
    <scope>NUCLEOTIDE SEQUENCE [LARGE SCALE GENOMIC DNA]</scope>
    <source>
        <strain evidence="3">S23</strain>
    </source>
</reference>